<feature type="domain" description="TonB-dependent receptor-like beta-barrel" evidence="12">
    <location>
        <begin position="242"/>
        <end position="674"/>
    </location>
</feature>
<evidence type="ECO:0000259" key="13">
    <source>
        <dbReference type="Pfam" id="PF07715"/>
    </source>
</evidence>
<evidence type="ECO:0000256" key="4">
    <source>
        <dbReference type="ARBA" id="ARBA00022692"/>
    </source>
</evidence>
<dbReference type="PANTHER" id="PTHR30069:SF29">
    <property type="entry name" value="HEMOGLOBIN AND HEMOGLOBIN-HAPTOGLOBIN-BINDING PROTEIN 1-RELATED"/>
    <property type="match status" value="1"/>
</dbReference>
<evidence type="ECO:0000256" key="8">
    <source>
        <dbReference type="ARBA" id="ARBA00023170"/>
    </source>
</evidence>
<dbReference type="STRING" id="295069.SAMN05421856_104223"/>
<dbReference type="InterPro" id="IPR000531">
    <property type="entry name" value="Beta-barrel_TonB"/>
</dbReference>
<keyword evidence="3 10" id="KW-1134">Transmembrane beta strand</keyword>
<evidence type="ECO:0000256" key="11">
    <source>
        <dbReference type="RuleBase" id="RU003357"/>
    </source>
</evidence>
<evidence type="ECO:0000259" key="12">
    <source>
        <dbReference type="Pfam" id="PF00593"/>
    </source>
</evidence>
<keyword evidence="8 14" id="KW-0675">Receptor</keyword>
<evidence type="ECO:0000256" key="1">
    <source>
        <dbReference type="ARBA" id="ARBA00004571"/>
    </source>
</evidence>
<evidence type="ECO:0000256" key="2">
    <source>
        <dbReference type="ARBA" id="ARBA00022448"/>
    </source>
</evidence>
<dbReference type="Pfam" id="PF07715">
    <property type="entry name" value="Plug"/>
    <property type="match status" value="1"/>
</dbReference>
<dbReference type="PANTHER" id="PTHR30069">
    <property type="entry name" value="TONB-DEPENDENT OUTER MEMBRANE RECEPTOR"/>
    <property type="match status" value="1"/>
</dbReference>
<accession>A0A1H7ZEC5</accession>
<evidence type="ECO:0000313" key="14">
    <source>
        <dbReference type="EMBL" id="SEM56686.1"/>
    </source>
</evidence>
<sequence length="700" mass="80840">MILCSVQLCFIAVFLYPLASSLSYVELMVTIFLTSRLQKVVFTIFVFTAQLVFSQSIRDTIKEQSIVPVHFKKKNFKEILPAQVLSGETLERLNSHSVADALRYFSGIQIKDYGGIGGLKTINIRSMGSQHVGVFYDGIQIGNAQNGVVDLGRYSLDDLDEISLYNGQKSEIFQPAKDFGSSGSIYLQPKIPVFKDQRKTNLVVRFKNSSIDLFNPSFRLEQKISQNISASFSSEFIQSDGVYKFRYKKKYPDGEIANDTIARRHDSDIRAKRFETSLNGNLNNGSWNIRGYGYLSDRGIPAAIVNNRFDGRGERQTDENLFVQGSFRKKIFPKLETQLKAKFAYDYTHYIDTASSIKIQNQYIQREVYLSNSNLYSVTPDWDLSASVDFQYNRLDADLVNFSYPIRYTTLAAFATTYQWKNLKFLGSVLGTFIAEKVEKNTKSPDRTVWTPAAFLSYQPFTGKDFTVRAFYKRIFRMPTFNDLYYTMIGNSSLQPEFTNQYNLGFSYSKSFGSGVLQRIFAKADGYFNKVENKIIAAPNGSMFRWMMLNLGEVEILGTDINLQADLNFGDLKIRPLLSYTFQRARDFSDREESYFGHQIPYTPWHSGSFALMSDYKNWSFNYSFIYVGERYDGQQNNIQYNYIQPWYTHDLSVQRKIYWKKHEFKASFEVNNILNQYYDVVLNYPMPGRTFKLIVSFTL</sequence>
<dbReference type="SUPFAM" id="SSF56935">
    <property type="entry name" value="Porins"/>
    <property type="match status" value="1"/>
</dbReference>
<evidence type="ECO:0000256" key="6">
    <source>
        <dbReference type="ARBA" id="ARBA00023077"/>
    </source>
</evidence>
<dbReference type="InterPro" id="IPR036942">
    <property type="entry name" value="Beta-barrel_TonB_sf"/>
</dbReference>
<evidence type="ECO:0000256" key="9">
    <source>
        <dbReference type="ARBA" id="ARBA00023237"/>
    </source>
</evidence>
<dbReference type="Pfam" id="PF00593">
    <property type="entry name" value="TonB_dep_Rec_b-barrel"/>
    <property type="match status" value="1"/>
</dbReference>
<keyword evidence="2 10" id="KW-0813">Transport</keyword>
<dbReference type="PROSITE" id="PS52016">
    <property type="entry name" value="TONB_DEPENDENT_REC_3"/>
    <property type="match status" value="1"/>
</dbReference>
<dbReference type="Gene3D" id="2.40.170.20">
    <property type="entry name" value="TonB-dependent receptor, beta-barrel domain"/>
    <property type="match status" value="1"/>
</dbReference>
<dbReference type="InterPro" id="IPR037066">
    <property type="entry name" value="Plug_dom_sf"/>
</dbReference>
<comment type="subcellular location">
    <subcellularLocation>
        <location evidence="1 10">Cell outer membrane</location>
        <topology evidence="1 10">Multi-pass membrane protein</topology>
    </subcellularLocation>
</comment>
<reference evidence="15" key="1">
    <citation type="submission" date="2016-10" db="EMBL/GenBank/DDBJ databases">
        <authorList>
            <person name="Varghese N."/>
            <person name="Submissions S."/>
        </authorList>
    </citation>
    <scope>NUCLEOTIDE SEQUENCE [LARGE SCALE GENOMIC DNA]</scope>
    <source>
        <strain evidence="15">DSM 17453</strain>
    </source>
</reference>
<dbReference type="EMBL" id="FOBV01000004">
    <property type="protein sequence ID" value="SEM56686.1"/>
    <property type="molecule type" value="Genomic_DNA"/>
</dbReference>
<keyword evidence="5" id="KW-0732">Signal</keyword>
<proteinExistence type="inferred from homology"/>
<protein>
    <submittedName>
        <fullName evidence="14">Outer membrane cobalamin receptor protein</fullName>
    </submittedName>
</protein>
<keyword evidence="6 11" id="KW-0798">TonB box</keyword>
<evidence type="ECO:0000256" key="5">
    <source>
        <dbReference type="ARBA" id="ARBA00022729"/>
    </source>
</evidence>
<dbReference type="AlphaFoldDB" id="A0A1H7ZEC5"/>
<dbReference type="InterPro" id="IPR012910">
    <property type="entry name" value="Plug_dom"/>
</dbReference>
<keyword evidence="7 10" id="KW-0472">Membrane</keyword>
<dbReference type="GO" id="GO:0015344">
    <property type="term" value="F:siderophore uptake transmembrane transporter activity"/>
    <property type="evidence" value="ECO:0007669"/>
    <property type="project" value="TreeGrafter"/>
</dbReference>
<organism evidence="14 15">
    <name type="scientific">Chryseobacterium taichungense</name>
    <dbReference type="NCBI Taxonomy" id="295069"/>
    <lineage>
        <taxon>Bacteria</taxon>
        <taxon>Pseudomonadati</taxon>
        <taxon>Bacteroidota</taxon>
        <taxon>Flavobacteriia</taxon>
        <taxon>Flavobacteriales</taxon>
        <taxon>Weeksellaceae</taxon>
        <taxon>Chryseobacterium group</taxon>
        <taxon>Chryseobacterium</taxon>
    </lineage>
</organism>
<evidence type="ECO:0000256" key="10">
    <source>
        <dbReference type="PROSITE-ProRule" id="PRU01360"/>
    </source>
</evidence>
<feature type="domain" description="TonB-dependent receptor plug" evidence="13">
    <location>
        <begin position="81"/>
        <end position="170"/>
    </location>
</feature>
<evidence type="ECO:0000256" key="7">
    <source>
        <dbReference type="ARBA" id="ARBA00023136"/>
    </source>
</evidence>
<keyword evidence="9 10" id="KW-0998">Cell outer membrane</keyword>
<name>A0A1H7ZEC5_9FLAO</name>
<keyword evidence="4 10" id="KW-0812">Transmembrane</keyword>
<dbReference type="GO" id="GO:0044718">
    <property type="term" value="P:siderophore transmembrane transport"/>
    <property type="evidence" value="ECO:0007669"/>
    <property type="project" value="TreeGrafter"/>
</dbReference>
<dbReference type="Gene3D" id="2.170.130.10">
    <property type="entry name" value="TonB-dependent receptor, plug domain"/>
    <property type="match status" value="1"/>
</dbReference>
<evidence type="ECO:0000256" key="3">
    <source>
        <dbReference type="ARBA" id="ARBA00022452"/>
    </source>
</evidence>
<gene>
    <name evidence="14" type="ORF">SAMN05421856_104223</name>
</gene>
<evidence type="ECO:0000313" key="15">
    <source>
        <dbReference type="Proteomes" id="UP000199450"/>
    </source>
</evidence>
<dbReference type="InterPro" id="IPR039426">
    <property type="entry name" value="TonB-dep_rcpt-like"/>
</dbReference>
<keyword evidence="15" id="KW-1185">Reference proteome</keyword>
<dbReference type="GO" id="GO:0009279">
    <property type="term" value="C:cell outer membrane"/>
    <property type="evidence" value="ECO:0007669"/>
    <property type="project" value="UniProtKB-SubCell"/>
</dbReference>
<comment type="similarity">
    <text evidence="10 11">Belongs to the TonB-dependent receptor family.</text>
</comment>
<dbReference type="Proteomes" id="UP000199450">
    <property type="component" value="Unassembled WGS sequence"/>
</dbReference>